<dbReference type="Gene3D" id="3.40.50.620">
    <property type="entry name" value="HUPs"/>
    <property type="match status" value="1"/>
</dbReference>
<dbReference type="InterPro" id="IPR014729">
    <property type="entry name" value="Rossmann-like_a/b/a_fold"/>
</dbReference>
<evidence type="ECO:0008006" key="3">
    <source>
        <dbReference type="Google" id="ProtNLM"/>
    </source>
</evidence>
<accession>A0A1J5E516</accession>
<dbReference type="SUPFAM" id="SSF52402">
    <property type="entry name" value="Adenine nucleotide alpha hydrolases-like"/>
    <property type="match status" value="1"/>
</dbReference>
<reference evidence="1 2" key="1">
    <citation type="journal article" date="2016" name="Environ. Microbiol.">
        <title>Genomic resolution of a cold subsurface aquifer community provides metabolic insights for novel microbes adapted to high CO concentrations.</title>
        <authorList>
            <person name="Probst A.J."/>
            <person name="Castelle C.J."/>
            <person name="Singh A."/>
            <person name="Brown C.T."/>
            <person name="Anantharaman K."/>
            <person name="Sharon I."/>
            <person name="Hug L.A."/>
            <person name="Burstein D."/>
            <person name="Emerson J.B."/>
            <person name="Thomas B.C."/>
            <person name="Banfield J.F."/>
        </authorList>
    </citation>
    <scope>NUCLEOTIDE SEQUENCE [LARGE SCALE GENOMIC DNA]</scope>
    <source>
        <strain evidence="1">CG2_30_40_21</strain>
    </source>
</reference>
<dbReference type="EMBL" id="MNYI01000141">
    <property type="protein sequence ID" value="OIP39666.1"/>
    <property type="molecule type" value="Genomic_DNA"/>
</dbReference>
<gene>
    <name evidence="1" type="ORF">AUJ95_05300</name>
</gene>
<dbReference type="STRING" id="1817895.AUJ95_05300"/>
<protein>
    <recommendedName>
        <fullName evidence="3">Phosphoadenosine phosphosulphate reductase domain-containing protein</fullName>
    </recommendedName>
</protein>
<evidence type="ECO:0000313" key="2">
    <source>
        <dbReference type="Proteomes" id="UP000183085"/>
    </source>
</evidence>
<comment type="caution">
    <text evidence="1">The sequence shown here is derived from an EMBL/GenBank/DDBJ whole genome shotgun (WGS) entry which is preliminary data.</text>
</comment>
<dbReference type="AlphaFoldDB" id="A0A1J5E516"/>
<name>A0A1J5E516_9BACT</name>
<dbReference type="Proteomes" id="UP000183085">
    <property type="component" value="Unassembled WGS sequence"/>
</dbReference>
<proteinExistence type="predicted"/>
<evidence type="ECO:0000313" key="1">
    <source>
        <dbReference type="EMBL" id="OIP39666.1"/>
    </source>
</evidence>
<sequence>MSLLENKDNVKELVDGLNFKEKVDRSMTLIREAYEKYGDGLVVANSLGKDSGVVWDLAKKADPKICRRLQVFRLRDLHEDQSWRR</sequence>
<organism evidence="1 2">
    <name type="scientific">Candidatus Desantisbacteria bacterium CG2_30_40_21</name>
    <dbReference type="NCBI Taxonomy" id="1817895"/>
    <lineage>
        <taxon>Bacteria</taxon>
        <taxon>Candidatus Desantisiibacteriota</taxon>
    </lineage>
</organism>